<dbReference type="InterPro" id="IPR011006">
    <property type="entry name" value="CheY-like_superfamily"/>
</dbReference>
<keyword evidence="9" id="KW-1185">Reference proteome</keyword>
<dbReference type="InterPro" id="IPR027417">
    <property type="entry name" value="P-loop_NTPase"/>
</dbReference>
<evidence type="ECO:0000256" key="5">
    <source>
        <dbReference type="PROSITE-ProRule" id="PRU00169"/>
    </source>
</evidence>
<dbReference type="SMART" id="SM00448">
    <property type="entry name" value="REC"/>
    <property type="match status" value="1"/>
</dbReference>
<dbReference type="Gene3D" id="1.10.8.60">
    <property type="match status" value="1"/>
</dbReference>
<dbReference type="CDD" id="cd00156">
    <property type="entry name" value="REC"/>
    <property type="match status" value="1"/>
</dbReference>
<accession>A0AAE3VG77</accession>
<evidence type="ECO:0000256" key="1">
    <source>
        <dbReference type="ARBA" id="ARBA00022741"/>
    </source>
</evidence>
<dbReference type="PROSITE" id="PS50110">
    <property type="entry name" value="RESPONSE_REGULATORY"/>
    <property type="match status" value="1"/>
</dbReference>
<dbReference type="Gene3D" id="3.40.50.300">
    <property type="entry name" value="P-loop containing nucleotide triphosphate hydrolases"/>
    <property type="match status" value="1"/>
</dbReference>
<dbReference type="InterPro" id="IPR003593">
    <property type="entry name" value="AAA+_ATPase"/>
</dbReference>
<keyword evidence="2" id="KW-0067">ATP-binding</keyword>
<dbReference type="InterPro" id="IPR009057">
    <property type="entry name" value="Homeodomain-like_sf"/>
</dbReference>
<proteinExistence type="predicted"/>
<dbReference type="SUPFAM" id="SSF52172">
    <property type="entry name" value="CheY-like"/>
    <property type="match status" value="1"/>
</dbReference>
<dbReference type="InterPro" id="IPR058031">
    <property type="entry name" value="AAA_lid_NorR"/>
</dbReference>
<comment type="caution">
    <text evidence="8">The sequence shown here is derived from an EMBL/GenBank/DDBJ whole genome shotgun (WGS) entry which is preliminary data.</text>
</comment>
<evidence type="ECO:0000256" key="3">
    <source>
        <dbReference type="ARBA" id="ARBA00023015"/>
    </source>
</evidence>
<dbReference type="PRINTS" id="PR01590">
    <property type="entry name" value="HTHFIS"/>
</dbReference>
<dbReference type="RefSeq" id="WP_307261157.1">
    <property type="nucleotide sequence ID" value="NZ_JAUSVL010000001.1"/>
</dbReference>
<evidence type="ECO:0000313" key="8">
    <source>
        <dbReference type="EMBL" id="MDQ0289703.1"/>
    </source>
</evidence>
<dbReference type="SMART" id="SM00382">
    <property type="entry name" value="AAA"/>
    <property type="match status" value="1"/>
</dbReference>
<feature type="modified residue" description="4-aspartylphosphate" evidence="5">
    <location>
        <position position="54"/>
    </location>
</feature>
<evidence type="ECO:0000259" key="7">
    <source>
        <dbReference type="PROSITE" id="PS50110"/>
    </source>
</evidence>
<dbReference type="Gene3D" id="1.10.10.60">
    <property type="entry name" value="Homeodomain-like"/>
    <property type="match status" value="1"/>
</dbReference>
<dbReference type="SUPFAM" id="SSF52540">
    <property type="entry name" value="P-loop containing nucleoside triphosphate hydrolases"/>
    <property type="match status" value="1"/>
</dbReference>
<protein>
    <submittedName>
        <fullName evidence="8">DNA-binding NtrC family response regulator</fullName>
    </submittedName>
</protein>
<dbReference type="InterPro" id="IPR002197">
    <property type="entry name" value="HTH_Fis"/>
</dbReference>
<evidence type="ECO:0000256" key="4">
    <source>
        <dbReference type="ARBA" id="ARBA00023163"/>
    </source>
</evidence>
<dbReference type="InterPro" id="IPR001789">
    <property type="entry name" value="Sig_transdc_resp-reg_receiver"/>
</dbReference>
<keyword evidence="5" id="KW-0597">Phosphoprotein</keyword>
<keyword evidence="8" id="KW-0238">DNA-binding</keyword>
<dbReference type="FunFam" id="3.40.50.300:FF:000006">
    <property type="entry name" value="DNA-binding transcriptional regulator NtrC"/>
    <property type="match status" value="1"/>
</dbReference>
<feature type="domain" description="Response regulatory" evidence="7">
    <location>
        <begin position="5"/>
        <end position="119"/>
    </location>
</feature>
<organism evidence="8 9">
    <name type="scientific">Oligosphaera ethanolica</name>
    <dbReference type="NCBI Taxonomy" id="760260"/>
    <lineage>
        <taxon>Bacteria</taxon>
        <taxon>Pseudomonadati</taxon>
        <taxon>Lentisphaerota</taxon>
        <taxon>Oligosphaeria</taxon>
        <taxon>Oligosphaerales</taxon>
        <taxon>Oligosphaeraceae</taxon>
        <taxon>Oligosphaera</taxon>
    </lineage>
</organism>
<evidence type="ECO:0000256" key="2">
    <source>
        <dbReference type="ARBA" id="ARBA00022840"/>
    </source>
</evidence>
<keyword evidence="1" id="KW-0547">Nucleotide-binding</keyword>
<name>A0AAE3VG77_9BACT</name>
<dbReference type="Gene3D" id="3.40.50.2300">
    <property type="match status" value="1"/>
</dbReference>
<reference evidence="8" key="1">
    <citation type="submission" date="2023-07" db="EMBL/GenBank/DDBJ databases">
        <title>Genomic Encyclopedia of Type Strains, Phase IV (KMG-IV): sequencing the most valuable type-strain genomes for metagenomic binning, comparative biology and taxonomic classification.</title>
        <authorList>
            <person name="Goeker M."/>
        </authorList>
    </citation>
    <scope>NUCLEOTIDE SEQUENCE</scope>
    <source>
        <strain evidence="8">DSM 24202</strain>
    </source>
</reference>
<dbReference type="PROSITE" id="PS50045">
    <property type="entry name" value="SIGMA54_INTERACT_4"/>
    <property type="match status" value="1"/>
</dbReference>
<dbReference type="GO" id="GO:0006355">
    <property type="term" value="P:regulation of DNA-templated transcription"/>
    <property type="evidence" value="ECO:0007669"/>
    <property type="project" value="InterPro"/>
</dbReference>
<dbReference type="PANTHER" id="PTHR32071">
    <property type="entry name" value="TRANSCRIPTIONAL REGULATORY PROTEIN"/>
    <property type="match status" value="1"/>
</dbReference>
<dbReference type="PROSITE" id="PS00688">
    <property type="entry name" value="SIGMA54_INTERACT_3"/>
    <property type="match status" value="1"/>
</dbReference>
<keyword evidence="4" id="KW-0804">Transcription</keyword>
<dbReference type="CDD" id="cd00009">
    <property type="entry name" value="AAA"/>
    <property type="match status" value="1"/>
</dbReference>
<evidence type="ECO:0000313" key="9">
    <source>
        <dbReference type="Proteomes" id="UP001238163"/>
    </source>
</evidence>
<dbReference type="SUPFAM" id="SSF46689">
    <property type="entry name" value="Homeodomain-like"/>
    <property type="match status" value="1"/>
</dbReference>
<dbReference type="AlphaFoldDB" id="A0AAE3VG77"/>
<keyword evidence="3" id="KW-0805">Transcription regulation</keyword>
<sequence>MASPRILIVDDEEAICFAFCRSLAKRGYDVRAASNAVDARRLCRSWRPALVFLDLRLGDSDGMALLKEFKGAWPELPVVMMTAYGSLELVSQAMACGALDYLTKPLDMGRVNALVAELFASHAGDDAIVEPEGGFVGSSPLMQELFSQLLRMAALDAPVLLSGETGTGKDLAAHLLHARSRRHGGPFVAVNCGALPENLVESELFGHCKGTFTGATDDKIGRCEAADRGVLFLDEISELPLSAQVKLLRFLDHGVVERLGASRGNKVDVRVIAASNRDLPTAVAAGQFRADLFYRLAVLQVRTPPLREHPEDIPALAQHILRQLDQRLQLSPDSVAALQARPWPGNVRELRNALYQAATRARGDVITPANLAAVMATVGSAVAGASAGERSPGRLLADYVESVDLNSGTAMKDAVEALQRRLCERALREADGNQTQAAAKLGLHRNSLRRLLDDLQ</sequence>
<dbReference type="Pfam" id="PF00158">
    <property type="entry name" value="Sigma54_activat"/>
    <property type="match status" value="1"/>
</dbReference>
<feature type="domain" description="Sigma-54 factor interaction" evidence="6">
    <location>
        <begin position="135"/>
        <end position="359"/>
    </location>
</feature>
<dbReference type="GO" id="GO:0000160">
    <property type="term" value="P:phosphorelay signal transduction system"/>
    <property type="evidence" value="ECO:0007669"/>
    <property type="project" value="InterPro"/>
</dbReference>
<dbReference type="Pfam" id="PF00072">
    <property type="entry name" value="Response_reg"/>
    <property type="match status" value="1"/>
</dbReference>
<dbReference type="EMBL" id="JAUSVL010000001">
    <property type="protein sequence ID" value="MDQ0289703.1"/>
    <property type="molecule type" value="Genomic_DNA"/>
</dbReference>
<dbReference type="InterPro" id="IPR002078">
    <property type="entry name" value="Sigma_54_int"/>
</dbReference>
<dbReference type="Proteomes" id="UP001238163">
    <property type="component" value="Unassembled WGS sequence"/>
</dbReference>
<dbReference type="Pfam" id="PF25601">
    <property type="entry name" value="AAA_lid_14"/>
    <property type="match status" value="1"/>
</dbReference>
<evidence type="ECO:0000259" key="6">
    <source>
        <dbReference type="PROSITE" id="PS50045"/>
    </source>
</evidence>
<dbReference type="GO" id="GO:0043565">
    <property type="term" value="F:sequence-specific DNA binding"/>
    <property type="evidence" value="ECO:0007669"/>
    <property type="project" value="InterPro"/>
</dbReference>
<dbReference type="InterPro" id="IPR025944">
    <property type="entry name" value="Sigma_54_int_dom_CS"/>
</dbReference>
<dbReference type="GO" id="GO:0005524">
    <property type="term" value="F:ATP binding"/>
    <property type="evidence" value="ECO:0007669"/>
    <property type="project" value="UniProtKB-KW"/>
</dbReference>
<dbReference type="Pfam" id="PF02954">
    <property type="entry name" value="HTH_8"/>
    <property type="match status" value="1"/>
</dbReference>
<gene>
    <name evidence="8" type="ORF">J3R75_001810</name>
</gene>